<accession>A0A3Q9HP42</accession>
<dbReference type="EMBL" id="CP016379">
    <property type="protein sequence ID" value="AZR72260.1"/>
    <property type="molecule type" value="Genomic_DNA"/>
</dbReference>
<keyword evidence="2" id="KW-1185">Reference proteome</keyword>
<proteinExistence type="predicted"/>
<organism evidence="1 2">
    <name type="scientific">Anoxybacter fermentans</name>
    <dbReference type="NCBI Taxonomy" id="1323375"/>
    <lineage>
        <taxon>Bacteria</taxon>
        <taxon>Bacillati</taxon>
        <taxon>Bacillota</taxon>
        <taxon>Clostridia</taxon>
        <taxon>Halanaerobiales</taxon>
        <taxon>Anoxybacter</taxon>
    </lineage>
</organism>
<dbReference type="KEGG" id="aft:BBF96_01910"/>
<dbReference type="RefSeq" id="WP_164730850.1">
    <property type="nucleotide sequence ID" value="NZ_CP016379.1"/>
</dbReference>
<evidence type="ECO:0000313" key="1">
    <source>
        <dbReference type="EMBL" id="AZR72260.1"/>
    </source>
</evidence>
<dbReference type="InterPro" id="IPR008979">
    <property type="entry name" value="Galactose-bd-like_sf"/>
</dbReference>
<dbReference type="InterPro" id="IPR031325">
    <property type="entry name" value="RHS_repeat"/>
</dbReference>
<dbReference type="Proteomes" id="UP000267250">
    <property type="component" value="Chromosome"/>
</dbReference>
<gene>
    <name evidence="1" type="ORF">BBF96_01910</name>
</gene>
<dbReference type="Pfam" id="PF05593">
    <property type="entry name" value="RHS_repeat"/>
    <property type="match status" value="1"/>
</dbReference>
<sequence length="1805" mass="206447">MKKGTLHLLIIMVLMIVGLVGHIEAAFQPPSGLVLPSVVEVENPENILSFEALFDQDVLTQPILLNGNVEYIYFKFDQGINPDVVKFYIIENSNCSFSLEYLTEDGGWSSVAELNLINGNQMNSGWNRYPISLDHLVNQFRLRIERYSKTDQIGIGEIEFWGQTSQGIPLKTKEYKMVEDEILEFHGGSGPQGTPEPKSVHVKIDVPIRYVEKAELIYDIYDLESYVEGFWQINEGGYHYLTPLGALNTWTTAIEEIDPTLLIQGENKITFKVGNNKKNGFKITNVRLKLYYDNGERTIKQVEGSGNNEQLLSNLIDGDLSTYWETDWQVYDQVVLTFHLPEKTGVEYVTWLQECEFVDSIRIEYLSSGGWELFAPELTEKDLIEGWNVIQTNQAVETDQIRFVLLNPRKKHLIGPIYEVIVWGSKIKSRKLKPDLIISYPGNGDVVKIQSLVKGFVRGDYDRIEINGEQVTVENNYFETEVKLDKESTEENFRRTIVVEAIRDESVVNVDQVDVYLQPTPLVTITSPEDGYLTNAEEALIEGETDLPSHDLYINGNWFSTGSRNFQAYYALEEGINQITIEAVAQRGLSDSETIYVRRDSQPPIIYFNEDYNSLVLNESLNYYPIEGYIEDYSQCRLYVNGIEVDLQDEYFSYSAQLHPGYNYFTFRVVDELNQEISTEICLVQDSTPPNPFVPEADPAGWSQVTQPVISFFTTDDQSGMNHYEISIDGGEYVEAESPYTLPVLSDGIHTIRVKAVDNVGLSTAGTVKVYVDTTPPEQFIPTAEPADWSQVTQPVISFTTTDKHSGINHYELKVDDGEYITVESPYTLPELEDGVHTVYVKAVDNVGLETVTTVQVFVDTTPPEPFTPVADPAGWSQNTQPVITFATTDKASGINHYELQIDDGEFITVESPYKLPVLSDGIHEITVKAIDNVGLETIGKTKVYVDTTSPAVPKDFEVNPGDGEIVVKWAANTEWDLVEYRLYREPAWNDGNVRIIEPLEEPDYIDQEVVNGNEYTYYLVAVDHVENISDATEALTEKAGIAKVEINPAEGGEVEYGREVAINIPAEAMEEEGIIQVTVAEDEEIPETTKTVVSKTYKLEVIDENGEIKETDFKKEISIAVSYNEEQIPEGYTEFDLDVYYYNEADGLWVVMPKVEVDIVSNKVIITSTHFSMYNVQVTENYSPAADEYKDLGIAPYGTYFKNNQEYVSPSSGALNVNTVDVNLPGRNGFDLKLGRIYNSNQAVWDVLVKKTSLYAGFGNGWRWNIARIEDNDHGQYIYLEDGTAIKCEWKKGKSNHGYRKNTFEYHKGHHFIAIKKQQKGLFFWNDVGYEIYFKDGTKYEFDESGRLVRMIDRTGQNEINFVYSGNELKSITDTLQRKITFQYYNGRVTAIFVNGKEFVTYGYTDGRLTSVKDRMNRITSYDYDEYTFKTGYYAEYTVRVDYVDENRKDVSEKIVEDKVKVIKIPLLTEINYPTGGISKYSYSISSGVRVNSIDDVISGVDNEGYKYEIKYDGYVRRYYLSRKLQVKNQVQYLSATDIEGINPMNYSFVYEGDRIIKAIVEQLYQRIEMEFNEDGLNTEKRIYDIKGNTDGVLVVKEQYDYNDQKAIIEERVYHGYQTIPSYIQKFDYDNWGNKIYHYNSESGAEFYYHYLNTDSKGITDVEFMKYDESQVAVNGRIHNLLADQFVLNYDSVSNRFVPQQTHYHYDSKGNLITVARRHGNKWVKTRYEYDIYGNVTRIIDPLNNVTDKIYDSVHNAFLVKVIKDAGKDADGILQERIVTQYGYDAWFEDMGNRPGWCFNRIWL</sequence>
<dbReference type="Gene3D" id="2.180.10.10">
    <property type="entry name" value="RHS repeat-associated core"/>
    <property type="match status" value="1"/>
</dbReference>
<dbReference type="Gene3D" id="2.60.40.10">
    <property type="entry name" value="Immunoglobulins"/>
    <property type="match status" value="2"/>
</dbReference>
<dbReference type="SUPFAM" id="SSF49785">
    <property type="entry name" value="Galactose-binding domain-like"/>
    <property type="match status" value="1"/>
</dbReference>
<evidence type="ECO:0000313" key="2">
    <source>
        <dbReference type="Proteomes" id="UP000267250"/>
    </source>
</evidence>
<name>A0A3Q9HP42_9FIRM</name>
<dbReference type="Gene3D" id="2.60.120.260">
    <property type="entry name" value="Galactose-binding domain-like"/>
    <property type="match status" value="1"/>
</dbReference>
<dbReference type="InterPro" id="IPR013783">
    <property type="entry name" value="Ig-like_fold"/>
</dbReference>
<evidence type="ECO:0008006" key="3">
    <source>
        <dbReference type="Google" id="ProtNLM"/>
    </source>
</evidence>
<protein>
    <recommendedName>
        <fullName evidence="3">Fibronectin type-III domain-containing protein</fullName>
    </recommendedName>
</protein>
<reference evidence="1 2" key="1">
    <citation type="submission" date="2016-07" db="EMBL/GenBank/DDBJ databases">
        <title>Genome and transcriptome analysis of iron-reducing fermentative bacteria Anoxybacter fermentans.</title>
        <authorList>
            <person name="Zeng X."/>
            <person name="Shao Z."/>
        </authorList>
    </citation>
    <scope>NUCLEOTIDE SEQUENCE [LARGE SCALE GENOMIC DNA]</scope>
    <source>
        <strain evidence="1 2">DY22613</strain>
    </source>
</reference>